<evidence type="ECO:0000256" key="4">
    <source>
        <dbReference type="PROSITE-ProRule" id="PRU00221"/>
    </source>
</evidence>
<dbReference type="PANTHER" id="PTHR19920">
    <property type="entry name" value="WD40 PROTEIN CIAO1"/>
    <property type="match status" value="1"/>
</dbReference>
<dbReference type="GO" id="GO:0016226">
    <property type="term" value="P:iron-sulfur cluster assembly"/>
    <property type="evidence" value="ECO:0007669"/>
    <property type="project" value="UniProtKB-UniRule"/>
</dbReference>
<accession>A0A8H3EMT8</accession>
<comment type="similarity">
    <text evidence="3">Belongs to the WD repeat CIA1 family.</text>
</comment>
<evidence type="ECO:0000313" key="6">
    <source>
        <dbReference type="EMBL" id="CAF9908817.1"/>
    </source>
</evidence>
<organism evidence="6 7">
    <name type="scientific">Gomphillus americanus</name>
    <dbReference type="NCBI Taxonomy" id="1940652"/>
    <lineage>
        <taxon>Eukaryota</taxon>
        <taxon>Fungi</taxon>
        <taxon>Dikarya</taxon>
        <taxon>Ascomycota</taxon>
        <taxon>Pezizomycotina</taxon>
        <taxon>Lecanoromycetes</taxon>
        <taxon>OSLEUM clade</taxon>
        <taxon>Ostropomycetidae</taxon>
        <taxon>Ostropales</taxon>
        <taxon>Graphidaceae</taxon>
        <taxon>Gomphilloideae</taxon>
        <taxon>Gomphillus</taxon>
    </lineage>
</organism>
<name>A0A8H3EMT8_9LECA</name>
<keyword evidence="2" id="KW-0677">Repeat</keyword>
<proteinExistence type="inferred from homology"/>
<dbReference type="AlphaFoldDB" id="A0A8H3EMT8"/>
<dbReference type="Pfam" id="PF00400">
    <property type="entry name" value="WD40"/>
    <property type="match status" value="7"/>
</dbReference>
<dbReference type="SMART" id="SM00320">
    <property type="entry name" value="WD40"/>
    <property type="match status" value="7"/>
</dbReference>
<dbReference type="GO" id="GO:0097361">
    <property type="term" value="C:cytosolic [4Fe-4S] assembly targeting complex"/>
    <property type="evidence" value="ECO:0007669"/>
    <property type="project" value="InterPro"/>
</dbReference>
<evidence type="ECO:0000256" key="1">
    <source>
        <dbReference type="ARBA" id="ARBA00022574"/>
    </source>
</evidence>
<dbReference type="InterPro" id="IPR028608">
    <property type="entry name" value="CIAO1/Cia1"/>
</dbReference>
<dbReference type="PROSITE" id="PS50294">
    <property type="entry name" value="WD_REPEATS_REGION"/>
    <property type="match status" value="2"/>
</dbReference>
<comment type="function">
    <text evidence="3">Essential component of the cytosolic iron-sulfur (Fe/S) protein assembly machinery. Required for the maturation of extramitochondrial Fe/S proteins.</text>
</comment>
<feature type="repeat" description="WD" evidence="4">
    <location>
        <begin position="60"/>
        <end position="94"/>
    </location>
</feature>
<dbReference type="HAMAP" id="MF_03037">
    <property type="entry name" value="ciao1"/>
    <property type="match status" value="1"/>
</dbReference>
<feature type="repeat" description="WD" evidence="4">
    <location>
        <begin position="176"/>
        <end position="208"/>
    </location>
</feature>
<evidence type="ECO:0000256" key="2">
    <source>
        <dbReference type="ARBA" id="ARBA00022737"/>
    </source>
</evidence>
<comment type="caution">
    <text evidence="6">The sequence shown here is derived from an EMBL/GenBank/DDBJ whole genome shotgun (WGS) entry which is preliminary data.</text>
</comment>
<dbReference type="PANTHER" id="PTHR19920:SF0">
    <property type="entry name" value="CYTOSOLIC IRON-SULFUR PROTEIN ASSEMBLY PROTEIN CIAO1-RELATED"/>
    <property type="match status" value="1"/>
</dbReference>
<gene>
    <name evidence="3" type="primary">CIA1</name>
    <name evidence="6" type="ORF">GOMPHAMPRED_006323</name>
</gene>
<protein>
    <recommendedName>
        <fullName evidence="3">Probable cytosolic iron-sulfur protein assembly protein 1</fullName>
    </recommendedName>
</protein>
<dbReference type="PROSITE" id="PS50082">
    <property type="entry name" value="WD_REPEATS_2"/>
    <property type="match status" value="4"/>
</dbReference>
<sequence length="431" mass="47794">MANGTVQPRLHPIADLNPPASSRAWLSAPHPNLPIVATCASDKTIRIYSLSNFTQVSSISGGHKRSVRSCAWKPNLKGESSLATASFDSSVGIWRRDDTAHDAKETDFTTGGQGDNAEEEEDEEWRFALVLDGHDSEVKGVSWSAGGNFLATCSRDKSVWIWEEVGDDDFETIAVLQEHTADVKCVAWHPEEEMLASGSYDNDIRLWKEDADDWTCIGVLSDHSNTVWSLAWEGLESYKHIDSFTSPDHTAWLQRRQQSGPRLASCSDDLHIKIWRRNPREKQKQNPLSIIRSGSIEEEWVIEAELPQRHDRTIYAISWSASTGMIVSAGSDGQIIVYREKWQEDTLMTNNDTDGGPSTSVDEDASKDIAGTTWHVVGEITGAHGPFEINHVAWAKRADRGKTSDQEEVIISTGDDGSVKVWSFSAISESP</sequence>
<dbReference type="Proteomes" id="UP000664169">
    <property type="component" value="Unassembled WGS sequence"/>
</dbReference>
<dbReference type="OrthoDB" id="284782at2759"/>
<reference evidence="6" key="1">
    <citation type="submission" date="2021-03" db="EMBL/GenBank/DDBJ databases">
        <authorList>
            <person name="Tagirdzhanova G."/>
        </authorList>
    </citation>
    <scope>NUCLEOTIDE SEQUENCE</scope>
</reference>
<dbReference type="InterPro" id="IPR001680">
    <property type="entry name" value="WD40_rpt"/>
</dbReference>
<feature type="repeat" description="WD" evidence="4">
    <location>
        <begin position="131"/>
        <end position="163"/>
    </location>
</feature>
<keyword evidence="1 4" id="KW-0853">WD repeat</keyword>
<dbReference type="SUPFAM" id="SSF50978">
    <property type="entry name" value="WD40 repeat-like"/>
    <property type="match status" value="1"/>
</dbReference>
<dbReference type="InterPro" id="IPR036322">
    <property type="entry name" value="WD40_repeat_dom_sf"/>
</dbReference>
<feature type="repeat" description="WD" evidence="4">
    <location>
        <begin position="307"/>
        <end position="338"/>
    </location>
</feature>
<evidence type="ECO:0000256" key="5">
    <source>
        <dbReference type="SAM" id="MobiDB-lite"/>
    </source>
</evidence>
<dbReference type="CDD" id="cd00200">
    <property type="entry name" value="WD40"/>
    <property type="match status" value="1"/>
</dbReference>
<dbReference type="Gene3D" id="2.130.10.10">
    <property type="entry name" value="YVTN repeat-like/Quinoprotein amine dehydrogenase"/>
    <property type="match status" value="1"/>
</dbReference>
<keyword evidence="7" id="KW-1185">Reference proteome</keyword>
<evidence type="ECO:0000313" key="7">
    <source>
        <dbReference type="Proteomes" id="UP000664169"/>
    </source>
</evidence>
<evidence type="ECO:0000256" key="3">
    <source>
        <dbReference type="HAMAP-Rule" id="MF_03037"/>
    </source>
</evidence>
<dbReference type="InterPro" id="IPR015943">
    <property type="entry name" value="WD40/YVTN_repeat-like_dom_sf"/>
</dbReference>
<dbReference type="PRINTS" id="PR00320">
    <property type="entry name" value="GPROTEINBRPT"/>
</dbReference>
<feature type="region of interest" description="Disordered" evidence="5">
    <location>
        <begin position="101"/>
        <end position="120"/>
    </location>
</feature>
<dbReference type="InterPro" id="IPR020472">
    <property type="entry name" value="WD40_PAC1"/>
</dbReference>
<dbReference type="EMBL" id="CAJPDQ010000004">
    <property type="protein sequence ID" value="CAF9908817.1"/>
    <property type="molecule type" value="Genomic_DNA"/>
</dbReference>